<dbReference type="SUPFAM" id="SSF48295">
    <property type="entry name" value="TrpR-like"/>
    <property type="match status" value="1"/>
</dbReference>
<dbReference type="Pfam" id="PF11638">
    <property type="entry name" value="DnaA_N"/>
    <property type="match status" value="1"/>
</dbReference>
<dbReference type="OrthoDB" id="9807019at2"/>
<sequence length="453" mass="52099">MEYEKGLQIWSRACDKLRDILSKDVYERWIAVITYKGYKDEVYHLSVTNDFYLSWLEENYSSLISEAISSVTGAPARIQLVVERDAVPEPEGDEEEAPKSRRPRRQGADANLNKDYTFENFVIGPSNNFSHAAAMAVAQSPSRAYNPLFIYGGTGLGKTHLMQAIGNFVLSKNRRKRVSYLSCETFTNEYIDALGQKKLTQFRKRYRNVDLLLIDDIHFLRGKQQMQEEFFHTFNALFQNRKQIVLTCDRPASELKDLTPRLVSRFEWGLVTELEVPDIETRIAILRHKSEYLNLAIPESLLFFLAERISTNIRRLEGGLIRVASYISLTGKKDKKDIEYLLRDTLDQQQDHYVPVDLIQRTVARHFGIHVADLMGKKRPRSIAHPRQIAMYLARCLTQESLPSLGGAFGRNHATILHAYRQVEKRTGEDNQIRQTVNTLKQKIAAEARGQTV</sequence>
<comment type="subcellular location">
    <subcellularLocation>
        <location evidence="8">Cytoplasm</location>
    </subcellularLocation>
</comment>
<evidence type="ECO:0000313" key="15">
    <source>
        <dbReference type="EMBL" id="AKJ63292.1"/>
    </source>
</evidence>
<dbReference type="InterPro" id="IPR038454">
    <property type="entry name" value="DnaA_N_sf"/>
</dbReference>
<reference evidence="16" key="1">
    <citation type="submission" date="2015-02" db="EMBL/GenBank/DDBJ databases">
        <title>Description and complete genome sequence of the first cultured representative of the subdivision 5 of the Verrucomicrobia phylum.</title>
        <authorList>
            <person name="Spring S."/>
            <person name="Bunk B."/>
            <person name="Sproer C."/>
            <person name="Klenk H.-P."/>
        </authorList>
    </citation>
    <scope>NUCLEOTIDE SEQUENCE [LARGE SCALE GENOMIC DNA]</scope>
    <source>
        <strain evidence="16">L21-Fru-AB</strain>
    </source>
</reference>
<dbReference type="InterPro" id="IPR024633">
    <property type="entry name" value="DnaA_N_dom"/>
</dbReference>
<dbReference type="CDD" id="cd00009">
    <property type="entry name" value="AAA"/>
    <property type="match status" value="1"/>
</dbReference>
<evidence type="ECO:0000256" key="8">
    <source>
        <dbReference type="HAMAP-Rule" id="MF_00377"/>
    </source>
</evidence>
<dbReference type="GO" id="GO:0006275">
    <property type="term" value="P:regulation of DNA replication"/>
    <property type="evidence" value="ECO:0007669"/>
    <property type="project" value="UniProtKB-UniRule"/>
</dbReference>
<dbReference type="InterPro" id="IPR013159">
    <property type="entry name" value="DnaA_C"/>
</dbReference>
<evidence type="ECO:0000256" key="6">
    <source>
        <dbReference type="ARBA" id="ARBA00023121"/>
    </source>
</evidence>
<comment type="subunit">
    <text evidence="8">Oligomerizes as a right-handed, spiral filament on DNA at oriC.</text>
</comment>
<keyword evidence="3 8" id="KW-0235">DNA replication</keyword>
<dbReference type="GO" id="GO:0005524">
    <property type="term" value="F:ATP binding"/>
    <property type="evidence" value="ECO:0007669"/>
    <property type="project" value="UniProtKB-UniRule"/>
</dbReference>
<name>A0A0G3ED07_9BACT</name>
<dbReference type="EMBL" id="CP010904">
    <property type="protein sequence ID" value="AKJ63292.1"/>
    <property type="molecule type" value="Genomic_DNA"/>
</dbReference>
<evidence type="ECO:0000256" key="10">
    <source>
        <dbReference type="RuleBase" id="RU000577"/>
    </source>
</evidence>
<dbReference type="InterPro" id="IPR020591">
    <property type="entry name" value="Chromosome_initiator_DnaA-like"/>
</dbReference>
<feature type="binding site" evidence="8">
    <location>
        <position position="159"/>
    </location>
    <ligand>
        <name>ATP</name>
        <dbReference type="ChEBI" id="CHEBI:30616"/>
    </ligand>
</feature>
<dbReference type="GO" id="GO:0003688">
    <property type="term" value="F:DNA replication origin binding"/>
    <property type="evidence" value="ECO:0007669"/>
    <property type="project" value="UniProtKB-UniRule"/>
</dbReference>
<evidence type="ECO:0000256" key="4">
    <source>
        <dbReference type="ARBA" id="ARBA00022741"/>
    </source>
</evidence>
<dbReference type="NCBIfam" id="TIGR00362">
    <property type="entry name" value="DnaA"/>
    <property type="match status" value="1"/>
</dbReference>
<dbReference type="KEGG" id="vbl:L21SP4_00001"/>
<keyword evidence="7 8" id="KW-0238">DNA-binding</keyword>
<evidence type="ECO:0000259" key="14">
    <source>
        <dbReference type="SMART" id="SM00760"/>
    </source>
</evidence>
<accession>A0A0G3ED07</accession>
<dbReference type="Pfam" id="PF08299">
    <property type="entry name" value="Bac_DnaA_C"/>
    <property type="match status" value="1"/>
</dbReference>
<dbReference type="InterPro" id="IPR003593">
    <property type="entry name" value="AAA+_ATPase"/>
</dbReference>
<comment type="similarity">
    <text evidence="1 8 11">Belongs to the DnaA family.</text>
</comment>
<feature type="domain" description="Chromosomal replication initiator DnaA C-terminal" evidence="14">
    <location>
        <begin position="355"/>
        <end position="423"/>
    </location>
</feature>
<evidence type="ECO:0000256" key="12">
    <source>
        <dbReference type="SAM" id="MobiDB-lite"/>
    </source>
</evidence>
<feature type="binding site" evidence="8">
    <location>
        <position position="157"/>
    </location>
    <ligand>
        <name>ATP</name>
        <dbReference type="ChEBI" id="CHEBI:30616"/>
    </ligand>
</feature>
<evidence type="ECO:0000256" key="1">
    <source>
        <dbReference type="ARBA" id="ARBA00006583"/>
    </source>
</evidence>
<dbReference type="PROSITE" id="PS01008">
    <property type="entry name" value="DNAA"/>
    <property type="match status" value="1"/>
</dbReference>
<keyword evidence="16" id="KW-1185">Reference proteome</keyword>
<comment type="caution">
    <text evidence="8">Lacks conserved residue(s) required for the propagation of feature annotation.</text>
</comment>
<proteinExistence type="inferred from homology"/>
<evidence type="ECO:0000256" key="2">
    <source>
        <dbReference type="ARBA" id="ARBA00022490"/>
    </source>
</evidence>
<evidence type="ECO:0000256" key="9">
    <source>
        <dbReference type="NCBIfam" id="TIGR00362"/>
    </source>
</evidence>
<dbReference type="GO" id="GO:0005737">
    <property type="term" value="C:cytoplasm"/>
    <property type="evidence" value="ECO:0007669"/>
    <property type="project" value="UniProtKB-SubCell"/>
</dbReference>
<evidence type="ECO:0000256" key="3">
    <source>
        <dbReference type="ARBA" id="ARBA00022705"/>
    </source>
</evidence>
<evidence type="ECO:0000256" key="5">
    <source>
        <dbReference type="ARBA" id="ARBA00022840"/>
    </source>
</evidence>
<dbReference type="CDD" id="cd06571">
    <property type="entry name" value="Bac_DnaA_C"/>
    <property type="match status" value="1"/>
</dbReference>
<evidence type="ECO:0000313" key="16">
    <source>
        <dbReference type="Proteomes" id="UP000035268"/>
    </source>
</evidence>
<dbReference type="SMART" id="SM00382">
    <property type="entry name" value="AAA"/>
    <property type="match status" value="1"/>
</dbReference>
<gene>
    <name evidence="8 15" type="primary">dnaA</name>
    <name evidence="15" type="ORF">L21SP4_00001</name>
</gene>
<dbReference type="FunFam" id="3.40.50.300:FF:000668">
    <property type="entry name" value="Chromosomal replication initiator protein DnaA"/>
    <property type="match status" value="1"/>
</dbReference>
<dbReference type="Pfam" id="PF00308">
    <property type="entry name" value="Bac_DnaA"/>
    <property type="match status" value="1"/>
</dbReference>
<dbReference type="Gene3D" id="3.30.300.180">
    <property type="match status" value="1"/>
</dbReference>
<dbReference type="InterPro" id="IPR010921">
    <property type="entry name" value="Trp_repressor/repl_initiator"/>
</dbReference>
<dbReference type="Gene3D" id="3.40.50.300">
    <property type="entry name" value="P-loop containing nucleotide triphosphate hydrolases"/>
    <property type="match status" value="1"/>
</dbReference>
<dbReference type="SUPFAM" id="SSF52540">
    <property type="entry name" value="P-loop containing nucleoside triphosphate hydrolases"/>
    <property type="match status" value="1"/>
</dbReference>
<dbReference type="GO" id="GO:0008289">
    <property type="term" value="F:lipid binding"/>
    <property type="evidence" value="ECO:0007669"/>
    <property type="project" value="UniProtKB-KW"/>
</dbReference>
<feature type="region of interest" description="Disordered" evidence="12">
    <location>
        <begin position="84"/>
        <end position="109"/>
    </location>
</feature>
<keyword evidence="4 8" id="KW-0547">Nucleotide-binding</keyword>
<evidence type="ECO:0000256" key="11">
    <source>
        <dbReference type="RuleBase" id="RU004227"/>
    </source>
</evidence>
<dbReference type="InterPro" id="IPR001957">
    <property type="entry name" value="Chromosome_initiator_DnaA"/>
</dbReference>
<dbReference type="STRING" id="1307763.L21SP4_00001"/>
<dbReference type="InterPro" id="IPR027417">
    <property type="entry name" value="P-loop_NTPase"/>
</dbReference>
<organism evidence="15 16">
    <name type="scientific">Kiritimatiella glycovorans</name>
    <dbReference type="NCBI Taxonomy" id="1307763"/>
    <lineage>
        <taxon>Bacteria</taxon>
        <taxon>Pseudomonadati</taxon>
        <taxon>Kiritimatiellota</taxon>
        <taxon>Kiritimatiellia</taxon>
        <taxon>Kiritimatiellales</taxon>
        <taxon>Kiritimatiellaceae</taxon>
        <taxon>Kiritimatiella</taxon>
    </lineage>
</organism>
<dbReference type="Proteomes" id="UP000035268">
    <property type="component" value="Chromosome"/>
</dbReference>
<feature type="region of interest" description="Domain III, AAA+ region" evidence="8">
    <location>
        <begin position="111"/>
        <end position="327"/>
    </location>
</feature>
<dbReference type="PATRIC" id="fig|1609981.3.peg.1"/>
<dbReference type="SMART" id="SM00760">
    <property type="entry name" value="Bac_DnaA_C"/>
    <property type="match status" value="1"/>
</dbReference>
<comment type="function">
    <text evidence="8 10">Plays an essential role in the initiation and regulation of chromosomal replication. ATP-DnaA binds to the origin of replication (oriC) to initiate formation of the DNA replication initiation complex once per cell cycle. Binds the DnaA box (a 9 base pair repeat at the origin) and separates the double-stranded (ds)DNA. Forms a right-handed helical filament on oriC DNA; dsDNA binds to the exterior of the filament while single-stranded (ss)DNA is stabiized in the filament's interior. The ATP-DnaA-oriC complex binds and stabilizes one strand of the AT-rich DNA unwinding element (DUE), permitting loading of DNA polymerase. After initiation quickly degrades to an ADP-DnaA complex that is not apt for DNA replication. Binds acidic phospholipids.</text>
</comment>
<dbReference type="GO" id="GO:0005886">
    <property type="term" value="C:plasma membrane"/>
    <property type="evidence" value="ECO:0007669"/>
    <property type="project" value="TreeGrafter"/>
</dbReference>
<keyword evidence="6 8" id="KW-0446">Lipid-binding</keyword>
<feature type="binding site" evidence="8">
    <location>
        <position position="158"/>
    </location>
    <ligand>
        <name>ATP</name>
        <dbReference type="ChEBI" id="CHEBI:30616"/>
    </ligand>
</feature>
<feature type="region of interest" description="Domain I, interacts with DnaA modulators" evidence="8">
    <location>
        <begin position="1"/>
        <end position="95"/>
    </location>
</feature>
<dbReference type="PANTHER" id="PTHR30050">
    <property type="entry name" value="CHROMOSOMAL REPLICATION INITIATOR PROTEIN DNAA"/>
    <property type="match status" value="1"/>
</dbReference>
<reference evidence="15 16" key="2">
    <citation type="journal article" date="2016" name="ISME J.">
        <title>Characterization of the first cultured representative of Verrucomicrobia subdivision 5 indicates the proposal of a novel phylum.</title>
        <authorList>
            <person name="Spring S."/>
            <person name="Bunk B."/>
            <person name="Sproer C."/>
            <person name="Schumann P."/>
            <person name="Rohde M."/>
            <person name="Tindall B.J."/>
            <person name="Klenk H.P."/>
        </authorList>
    </citation>
    <scope>NUCLEOTIDE SEQUENCE [LARGE SCALE GENOMIC DNA]</scope>
    <source>
        <strain evidence="15 16">L21-Fru-AB</strain>
    </source>
</reference>
<dbReference type="AlphaFoldDB" id="A0A0G3ED07"/>
<evidence type="ECO:0000259" key="13">
    <source>
        <dbReference type="SMART" id="SM00382"/>
    </source>
</evidence>
<dbReference type="GO" id="GO:0006270">
    <property type="term" value="P:DNA replication initiation"/>
    <property type="evidence" value="ECO:0007669"/>
    <property type="project" value="UniProtKB-UniRule"/>
</dbReference>
<feature type="region of interest" description="Domain IV, binds dsDNA" evidence="8">
    <location>
        <begin position="328"/>
        <end position="453"/>
    </location>
</feature>
<protein>
    <recommendedName>
        <fullName evidence="8 9">Chromosomal replication initiator protein DnaA</fullName>
    </recommendedName>
</protein>
<dbReference type="PANTHER" id="PTHR30050:SF2">
    <property type="entry name" value="CHROMOSOMAL REPLICATION INITIATOR PROTEIN DNAA"/>
    <property type="match status" value="1"/>
</dbReference>
<feature type="domain" description="AAA+ ATPase" evidence="13">
    <location>
        <begin position="144"/>
        <end position="274"/>
    </location>
</feature>
<dbReference type="InterPro" id="IPR018312">
    <property type="entry name" value="Chromosome_initiator_DnaA_CS"/>
</dbReference>
<comment type="domain">
    <text evidence="8">Domain I is involved in oligomerization and binding regulators, domain II is flexibile and of varying length in different bacteria, domain III forms the AAA+ region, while domain IV binds dsDNA.</text>
</comment>
<dbReference type="HAMAP" id="MF_00377">
    <property type="entry name" value="DnaA_bact"/>
    <property type="match status" value="1"/>
</dbReference>
<dbReference type="InterPro" id="IPR013317">
    <property type="entry name" value="DnaA_dom"/>
</dbReference>
<dbReference type="PRINTS" id="PR00051">
    <property type="entry name" value="DNAA"/>
</dbReference>
<feature type="binding site" evidence="8">
    <location>
        <position position="155"/>
    </location>
    <ligand>
        <name>ATP</name>
        <dbReference type="ChEBI" id="CHEBI:30616"/>
    </ligand>
</feature>
<dbReference type="RefSeq" id="WP_052880738.1">
    <property type="nucleotide sequence ID" value="NZ_CP010904.1"/>
</dbReference>
<dbReference type="Gene3D" id="1.10.8.60">
    <property type="match status" value="1"/>
</dbReference>
<evidence type="ECO:0000256" key="7">
    <source>
        <dbReference type="ARBA" id="ARBA00023125"/>
    </source>
</evidence>
<dbReference type="Gene3D" id="1.10.1750.10">
    <property type="match status" value="1"/>
</dbReference>
<keyword evidence="2 8" id="KW-0963">Cytoplasm</keyword>
<keyword evidence="5 8" id="KW-0067">ATP-binding</keyword>